<evidence type="ECO:0000313" key="7">
    <source>
        <dbReference type="EMBL" id="MBS4537501.1"/>
    </source>
</evidence>
<evidence type="ECO:0000256" key="5">
    <source>
        <dbReference type="ARBA" id="ARBA00023002"/>
    </source>
</evidence>
<dbReference type="AlphaFoldDB" id="A0A942Z5J5"/>
<organism evidence="7 8">
    <name type="scientific">Anaeromonas frigoriresistens</name>
    <dbReference type="NCBI Taxonomy" id="2683708"/>
    <lineage>
        <taxon>Bacteria</taxon>
        <taxon>Bacillati</taxon>
        <taxon>Bacillota</taxon>
        <taxon>Tissierellia</taxon>
        <taxon>Tissierellales</taxon>
        <taxon>Thermohalobacteraceae</taxon>
        <taxon>Anaeromonas</taxon>
    </lineage>
</organism>
<comment type="caution">
    <text evidence="7">The sequence shown here is derived from an EMBL/GenBank/DDBJ whole genome shotgun (WGS) entry which is preliminary data.</text>
</comment>
<evidence type="ECO:0000259" key="6">
    <source>
        <dbReference type="Pfam" id="PF00881"/>
    </source>
</evidence>
<evidence type="ECO:0000256" key="1">
    <source>
        <dbReference type="ARBA" id="ARBA00001917"/>
    </source>
</evidence>
<dbReference type="GO" id="GO:0016491">
    <property type="term" value="F:oxidoreductase activity"/>
    <property type="evidence" value="ECO:0007669"/>
    <property type="project" value="UniProtKB-KW"/>
</dbReference>
<keyword evidence="8" id="KW-1185">Reference proteome</keyword>
<proteinExistence type="inferred from homology"/>
<dbReference type="InterPro" id="IPR000415">
    <property type="entry name" value="Nitroreductase-like"/>
</dbReference>
<feature type="domain" description="Nitroreductase" evidence="6">
    <location>
        <begin position="82"/>
        <end position="149"/>
    </location>
</feature>
<dbReference type="EMBL" id="WSFT01000016">
    <property type="protein sequence ID" value="MBS4537501.1"/>
    <property type="molecule type" value="Genomic_DNA"/>
</dbReference>
<dbReference type="PANTHER" id="PTHR43673">
    <property type="entry name" value="NAD(P)H NITROREDUCTASE YDGI-RELATED"/>
    <property type="match status" value="1"/>
</dbReference>
<keyword evidence="3" id="KW-0285">Flavoprotein</keyword>
<dbReference type="RefSeq" id="WP_203365425.1">
    <property type="nucleotide sequence ID" value="NZ_WSFT01000016.1"/>
</dbReference>
<dbReference type="Pfam" id="PF00881">
    <property type="entry name" value="Nitroreductase"/>
    <property type="match status" value="2"/>
</dbReference>
<sequence length="186" mass="21271">MKNILDYIYQRRSIRRYIDKKVDKEIIESLVKAAMAAPTACNNQPWEFIIITEKEVMDNLRENLTFGQYNATAAIVVCGNMKLAKGGMRNYWVQDCSAAMENILLAASGLGLGGVWIGVHPIPSVIEPVSEVLSIPDYVVPLGIAYIGYPAEDKEPRTQYNEKRVYWEKYDVTRKHRARPKNLKYR</sequence>
<evidence type="ECO:0000256" key="4">
    <source>
        <dbReference type="ARBA" id="ARBA00022643"/>
    </source>
</evidence>
<comment type="cofactor">
    <cofactor evidence="1">
        <name>FMN</name>
        <dbReference type="ChEBI" id="CHEBI:58210"/>
    </cofactor>
</comment>
<dbReference type="InterPro" id="IPR029479">
    <property type="entry name" value="Nitroreductase"/>
</dbReference>
<evidence type="ECO:0000313" key="8">
    <source>
        <dbReference type="Proteomes" id="UP000724672"/>
    </source>
</evidence>
<dbReference type="Gene3D" id="3.40.109.10">
    <property type="entry name" value="NADH Oxidase"/>
    <property type="match status" value="1"/>
</dbReference>
<feature type="domain" description="Nitroreductase" evidence="6">
    <location>
        <begin position="8"/>
        <end position="62"/>
    </location>
</feature>
<name>A0A942Z5J5_9FIRM</name>
<keyword evidence="4" id="KW-0288">FMN</keyword>
<comment type="similarity">
    <text evidence="2">Belongs to the nitroreductase family.</text>
</comment>
<protein>
    <submittedName>
        <fullName evidence="7">Nitroreductase family protein</fullName>
    </submittedName>
</protein>
<keyword evidence="5" id="KW-0560">Oxidoreductase</keyword>
<evidence type="ECO:0000256" key="3">
    <source>
        <dbReference type="ARBA" id="ARBA00022630"/>
    </source>
</evidence>
<dbReference type="SUPFAM" id="SSF55469">
    <property type="entry name" value="FMN-dependent nitroreductase-like"/>
    <property type="match status" value="1"/>
</dbReference>
<evidence type="ECO:0000256" key="2">
    <source>
        <dbReference type="ARBA" id="ARBA00007118"/>
    </source>
</evidence>
<reference evidence="7" key="1">
    <citation type="submission" date="2019-12" db="EMBL/GenBank/DDBJ databases">
        <title>Clostridiaceae gen. nov. sp. nov., isolated from sediment in Xinjiang, China.</title>
        <authorList>
            <person name="Zhang R."/>
        </authorList>
    </citation>
    <scope>NUCLEOTIDE SEQUENCE</scope>
    <source>
        <strain evidence="7">D2Q-11</strain>
    </source>
</reference>
<gene>
    <name evidence="7" type="ORF">GOQ27_03450</name>
</gene>
<dbReference type="Proteomes" id="UP000724672">
    <property type="component" value="Unassembled WGS sequence"/>
</dbReference>
<dbReference type="PANTHER" id="PTHR43673:SF2">
    <property type="entry name" value="NITROREDUCTASE"/>
    <property type="match status" value="1"/>
</dbReference>
<dbReference type="CDD" id="cd02150">
    <property type="entry name" value="nitroreductase"/>
    <property type="match status" value="1"/>
</dbReference>
<accession>A0A942Z5J5</accession>